<evidence type="ECO:0000256" key="5">
    <source>
        <dbReference type="SAM" id="MobiDB-lite"/>
    </source>
</evidence>
<comment type="caution">
    <text evidence="8">The sequence shown here is derived from an EMBL/GenBank/DDBJ whole genome shotgun (WGS) entry which is preliminary data.</text>
</comment>
<protein>
    <submittedName>
        <fullName evidence="8">Eag protein</fullName>
    </submittedName>
</protein>
<evidence type="ECO:0000256" key="6">
    <source>
        <dbReference type="SAM" id="Phobius"/>
    </source>
</evidence>
<dbReference type="OrthoDB" id="447251at2759"/>
<proteinExistence type="predicted"/>
<dbReference type="Gene3D" id="1.10.287.70">
    <property type="match status" value="1"/>
</dbReference>
<evidence type="ECO:0000256" key="1">
    <source>
        <dbReference type="ARBA" id="ARBA00004141"/>
    </source>
</evidence>
<keyword evidence="4 6" id="KW-0472">Membrane</keyword>
<dbReference type="AlphaFoldDB" id="A0A812QW46"/>
<dbReference type="GO" id="GO:0005249">
    <property type="term" value="F:voltage-gated potassium channel activity"/>
    <property type="evidence" value="ECO:0007669"/>
    <property type="project" value="InterPro"/>
</dbReference>
<dbReference type="Pfam" id="PF00520">
    <property type="entry name" value="Ion_trans"/>
    <property type="match status" value="1"/>
</dbReference>
<dbReference type="Gene3D" id="1.10.287.630">
    <property type="entry name" value="Helix hairpin bin"/>
    <property type="match status" value="1"/>
</dbReference>
<organism evidence="8 9">
    <name type="scientific">Symbiodinium necroappetens</name>
    <dbReference type="NCBI Taxonomy" id="1628268"/>
    <lineage>
        <taxon>Eukaryota</taxon>
        <taxon>Sar</taxon>
        <taxon>Alveolata</taxon>
        <taxon>Dinophyceae</taxon>
        <taxon>Suessiales</taxon>
        <taxon>Symbiodiniaceae</taxon>
        <taxon>Symbiodinium</taxon>
    </lineage>
</organism>
<dbReference type="SUPFAM" id="SSF51206">
    <property type="entry name" value="cAMP-binding domain-like"/>
    <property type="match status" value="1"/>
</dbReference>
<evidence type="ECO:0000259" key="7">
    <source>
        <dbReference type="Pfam" id="PF00520"/>
    </source>
</evidence>
<feature type="compositionally biased region" description="Low complexity" evidence="5">
    <location>
        <begin position="39"/>
        <end position="49"/>
    </location>
</feature>
<dbReference type="InterPro" id="IPR003938">
    <property type="entry name" value="K_chnl_volt-dep_EAG/ELK/ERG"/>
</dbReference>
<dbReference type="PRINTS" id="PR01463">
    <property type="entry name" value="EAGCHANLFMLY"/>
</dbReference>
<dbReference type="InterPro" id="IPR018490">
    <property type="entry name" value="cNMP-bd_dom_sf"/>
</dbReference>
<evidence type="ECO:0000313" key="8">
    <source>
        <dbReference type="EMBL" id="CAE7406201.1"/>
    </source>
</evidence>
<feature type="compositionally biased region" description="Basic and acidic residues" evidence="5">
    <location>
        <begin position="102"/>
        <end position="112"/>
    </location>
</feature>
<feature type="transmembrane region" description="Helical" evidence="6">
    <location>
        <begin position="369"/>
        <end position="388"/>
    </location>
</feature>
<reference evidence="8" key="1">
    <citation type="submission" date="2021-02" db="EMBL/GenBank/DDBJ databases">
        <authorList>
            <person name="Dougan E. K."/>
            <person name="Rhodes N."/>
            <person name="Thang M."/>
            <person name="Chan C."/>
        </authorList>
    </citation>
    <scope>NUCLEOTIDE SEQUENCE</scope>
</reference>
<evidence type="ECO:0000313" key="9">
    <source>
        <dbReference type="Proteomes" id="UP000601435"/>
    </source>
</evidence>
<sequence>MTERWRDILHQLSSELERQSAKLRDLEIENERLREGEVPSIASPTTSPISPRPDALNVLEESQNKGNRSESSYSAACQLSEVKPWTGNDDRDEQEGPTRTNTDGKENSKDTGGELESTEPVRVWGSMQTFAAKDPDAILKAKFAQMRTTPTANYERKPWYVVNPQRSNKFAAWQVVTMGALAFVVIVVPYQVGLLELVQWDLLLTLSTLVDFIFLIDVFLQFVTMYPRTTPRGIVWEQRVSKIAWHYMTSWFALDFITLIPFDIFELTFQADDVGLGKASKAIRALRLLKLMRILKTSRWLHKIEIAISIPYQQFALFRFLLILCMVCHWLACIWAMTLQLGETDKPQWINDIEAIDRFFGIETRKDPMRTYISSLYFCTYTMTSVGYGDIGPKNIIERCVCTLIVLTAGLCWAYVLGEVCAIVSDMNAESQGFRKKMTELNRMMKEQGLPYDLRCRMRSFFLQNRHQALYITRQKLRESMSPQLQSEISTAANLPWISKVPFLEKFMDFIDSETAQGKETDVYRACIADVSRELSCGAFAQGEKFDNMQVLYIVSKGIVALNNRVGTNGAVWGEDFVLSDMSLIRNVRGCALTYLEVLYLTREKFMKVVEKRTRTCPELGIIVRQFTVRLAVRRGFVAAAKIKEEEWQAKQLAITKTVSLRSKLSHYAPLPPEIPDTKAIRPNGSLPGSLED</sequence>
<feature type="transmembrane region" description="Helical" evidence="6">
    <location>
        <begin position="400"/>
        <end position="418"/>
    </location>
</feature>
<feature type="transmembrane region" description="Helical" evidence="6">
    <location>
        <begin position="170"/>
        <end position="190"/>
    </location>
</feature>
<keyword evidence="3 6" id="KW-1133">Transmembrane helix</keyword>
<accession>A0A812QW46</accession>
<evidence type="ECO:0000256" key="4">
    <source>
        <dbReference type="ARBA" id="ARBA00023136"/>
    </source>
</evidence>
<evidence type="ECO:0000256" key="2">
    <source>
        <dbReference type="ARBA" id="ARBA00022692"/>
    </source>
</evidence>
<feature type="transmembrane region" description="Helical" evidence="6">
    <location>
        <begin position="202"/>
        <end position="223"/>
    </location>
</feature>
<dbReference type="GO" id="GO:0042391">
    <property type="term" value="P:regulation of membrane potential"/>
    <property type="evidence" value="ECO:0007669"/>
    <property type="project" value="TreeGrafter"/>
</dbReference>
<feature type="domain" description="Ion transport" evidence="7">
    <location>
        <begin position="172"/>
        <end position="431"/>
    </location>
</feature>
<evidence type="ECO:0000256" key="3">
    <source>
        <dbReference type="ARBA" id="ARBA00022989"/>
    </source>
</evidence>
<feature type="region of interest" description="Disordered" evidence="5">
    <location>
        <begin position="30"/>
        <end position="118"/>
    </location>
</feature>
<dbReference type="InterPro" id="IPR005821">
    <property type="entry name" value="Ion_trans_dom"/>
</dbReference>
<keyword evidence="9" id="KW-1185">Reference proteome</keyword>
<dbReference type="PANTHER" id="PTHR10217:SF435">
    <property type="entry name" value="POTASSIUM VOLTAGE-GATED CHANNEL PROTEIN EAG"/>
    <property type="match status" value="1"/>
</dbReference>
<feature type="compositionally biased region" description="Polar residues" evidence="5">
    <location>
        <begin position="60"/>
        <end position="77"/>
    </location>
</feature>
<dbReference type="SUPFAM" id="SSF81324">
    <property type="entry name" value="Voltage-gated potassium channels"/>
    <property type="match status" value="1"/>
</dbReference>
<gene>
    <name evidence="8" type="primary">eag</name>
    <name evidence="8" type="ORF">SNEC2469_LOCUS11148</name>
</gene>
<name>A0A812QW46_9DINO</name>
<dbReference type="GO" id="GO:0005886">
    <property type="term" value="C:plasma membrane"/>
    <property type="evidence" value="ECO:0007669"/>
    <property type="project" value="TreeGrafter"/>
</dbReference>
<feature type="transmembrane region" description="Helical" evidence="6">
    <location>
        <begin position="316"/>
        <end position="337"/>
    </location>
</feature>
<dbReference type="InterPro" id="IPR050818">
    <property type="entry name" value="KCNH_animal-type"/>
</dbReference>
<keyword evidence="2 6" id="KW-0812">Transmembrane</keyword>
<dbReference type="Proteomes" id="UP000601435">
    <property type="component" value="Unassembled WGS sequence"/>
</dbReference>
<dbReference type="EMBL" id="CAJNJA010017697">
    <property type="protein sequence ID" value="CAE7406201.1"/>
    <property type="molecule type" value="Genomic_DNA"/>
</dbReference>
<dbReference type="PANTHER" id="PTHR10217">
    <property type="entry name" value="VOLTAGE AND LIGAND GATED POTASSIUM CHANNEL"/>
    <property type="match status" value="1"/>
</dbReference>
<feature type="region of interest" description="Disordered" evidence="5">
    <location>
        <begin position="670"/>
        <end position="693"/>
    </location>
</feature>
<comment type="subcellular location">
    <subcellularLocation>
        <location evidence="1">Membrane</location>
        <topology evidence="1">Multi-pass membrane protein</topology>
    </subcellularLocation>
</comment>